<evidence type="ECO:0000256" key="2">
    <source>
        <dbReference type="ARBA" id="ARBA00023015"/>
    </source>
</evidence>
<evidence type="ECO:0000313" key="8">
    <source>
        <dbReference type="Proteomes" id="UP000539473"/>
    </source>
</evidence>
<dbReference type="InterPro" id="IPR005119">
    <property type="entry name" value="LysR_subst-bd"/>
</dbReference>
<keyword evidence="9" id="KW-1185">Reference proteome</keyword>
<evidence type="ECO:0000259" key="5">
    <source>
        <dbReference type="PROSITE" id="PS50931"/>
    </source>
</evidence>
<feature type="domain" description="HTH lysR-type" evidence="5">
    <location>
        <begin position="3"/>
        <end position="60"/>
    </location>
</feature>
<evidence type="ECO:0000256" key="1">
    <source>
        <dbReference type="ARBA" id="ARBA00009437"/>
    </source>
</evidence>
<evidence type="ECO:0000256" key="3">
    <source>
        <dbReference type="ARBA" id="ARBA00023125"/>
    </source>
</evidence>
<dbReference type="PRINTS" id="PR00039">
    <property type="entry name" value="HTHLYSR"/>
</dbReference>
<reference evidence="6" key="4">
    <citation type="submission" date="2024-05" db="EMBL/GenBank/DDBJ databases">
        <authorList>
            <person name="Sun Q."/>
            <person name="Zhou Y."/>
        </authorList>
    </citation>
    <scope>NUCLEOTIDE SEQUENCE</scope>
    <source>
        <strain evidence="6">CGMCC 1.18437</strain>
    </source>
</reference>
<dbReference type="EMBL" id="BNAJ01000018">
    <property type="protein sequence ID" value="GHF63611.1"/>
    <property type="molecule type" value="Genomic_DNA"/>
</dbReference>
<name>A0A7W8NSI1_9DEIO</name>
<dbReference type="EMBL" id="JACHFK010000018">
    <property type="protein sequence ID" value="MBB5378980.1"/>
    <property type="molecule type" value="Genomic_DNA"/>
</dbReference>
<dbReference type="Pfam" id="PF00126">
    <property type="entry name" value="HTH_1"/>
    <property type="match status" value="1"/>
</dbReference>
<dbReference type="PANTHER" id="PTHR30126">
    <property type="entry name" value="HTH-TYPE TRANSCRIPTIONAL REGULATOR"/>
    <property type="match status" value="1"/>
</dbReference>
<proteinExistence type="inferred from homology"/>
<dbReference type="Gene3D" id="1.10.10.10">
    <property type="entry name" value="Winged helix-like DNA-binding domain superfamily/Winged helix DNA-binding domain"/>
    <property type="match status" value="1"/>
</dbReference>
<protein>
    <submittedName>
        <fullName evidence="7">DNA-binding transcriptional LysR family regulator</fullName>
    </submittedName>
    <submittedName>
        <fullName evidence="6">LysR family transcriptional regulator</fullName>
    </submittedName>
</protein>
<evidence type="ECO:0000313" key="7">
    <source>
        <dbReference type="EMBL" id="MBB5378980.1"/>
    </source>
</evidence>
<dbReference type="GO" id="GO:0000976">
    <property type="term" value="F:transcription cis-regulatory region binding"/>
    <property type="evidence" value="ECO:0007669"/>
    <property type="project" value="TreeGrafter"/>
</dbReference>
<dbReference type="Proteomes" id="UP000619376">
    <property type="component" value="Unassembled WGS sequence"/>
</dbReference>
<keyword evidence="4" id="KW-0804">Transcription</keyword>
<evidence type="ECO:0000256" key="4">
    <source>
        <dbReference type="ARBA" id="ARBA00023163"/>
    </source>
</evidence>
<dbReference type="SUPFAM" id="SSF53850">
    <property type="entry name" value="Periplasmic binding protein-like II"/>
    <property type="match status" value="1"/>
</dbReference>
<evidence type="ECO:0000313" key="9">
    <source>
        <dbReference type="Proteomes" id="UP000619376"/>
    </source>
</evidence>
<dbReference type="InterPro" id="IPR036390">
    <property type="entry name" value="WH_DNA-bd_sf"/>
</dbReference>
<comment type="caution">
    <text evidence="7">The sequence shown here is derived from an EMBL/GenBank/DDBJ whole genome shotgun (WGS) entry which is preliminary data.</text>
</comment>
<keyword evidence="3 7" id="KW-0238">DNA-binding</keyword>
<reference evidence="6" key="1">
    <citation type="journal article" date="2014" name="Int. J. Syst. Evol. Microbiol.">
        <title>Complete genome of a new Firmicutes species belonging to the dominant human colonic microbiota ('Ruminococcus bicirculans') reveals two chromosomes and a selective capacity to utilize plant glucans.</title>
        <authorList>
            <consortium name="NISC Comparative Sequencing Program"/>
            <person name="Wegmann U."/>
            <person name="Louis P."/>
            <person name="Goesmann A."/>
            <person name="Henrissat B."/>
            <person name="Duncan S.H."/>
            <person name="Flint H.J."/>
        </authorList>
    </citation>
    <scope>NUCLEOTIDE SEQUENCE</scope>
    <source>
        <strain evidence="6">CGMCC 1.18437</strain>
    </source>
</reference>
<comment type="similarity">
    <text evidence="1">Belongs to the LysR transcriptional regulatory family.</text>
</comment>
<dbReference type="InterPro" id="IPR000847">
    <property type="entry name" value="LysR_HTH_N"/>
</dbReference>
<gene>
    <name evidence="6" type="ORF">GCM10017781_44460</name>
    <name evidence="7" type="ORF">HNQ07_004490</name>
</gene>
<evidence type="ECO:0000313" key="6">
    <source>
        <dbReference type="EMBL" id="GHF63611.1"/>
    </source>
</evidence>
<dbReference type="Gene3D" id="3.40.190.10">
    <property type="entry name" value="Periplasmic binding protein-like II"/>
    <property type="match status" value="2"/>
</dbReference>
<dbReference type="CDD" id="cd05466">
    <property type="entry name" value="PBP2_LTTR_substrate"/>
    <property type="match status" value="1"/>
</dbReference>
<dbReference type="PANTHER" id="PTHR30126:SF40">
    <property type="entry name" value="HTH-TYPE TRANSCRIPTIONAL REGULATOR GLTR"/>
    <property type="match status" value="1"/>
</dbReference>
<dbReference type="PROSITE" id="PS50931">
    <property type="entry name" value="HTH_LYSR"/>
    <property type="match status" value="1"/>
</dbReference>
<reference evidence="9" key="2">
    <citation type="journal article" date="2019" name="Int. J. Syst. Evol. Microbiol.">
        <title>The Global Catalogue of Microorganisms (GCM) 10K type strain sequencing project: providing services to taxonomists for standard genome sequencing and annotation.</title>
        <authorList>
            <consortium name="The Broad Institute Genomics Platform"/>
            <consortium name="The Broad Institute Genome Sequencing Center for Infectious Disease"/>
            <person name="Wu L."/>
            <person name="Ma J."/>
        </authorList>
    </citation>
    <scope>NUCLEOTIDE SEQUENCE [LARGE SCALE GENOMIC DNA]</scope>
    <source>
        <strain evidence="9">CGMCC 1.18437</strain>
    </source>
</reference>
<reference evidence="7 8" key="3">
    <citation type="submission" date="2020-08" db="EMBL/GenBank/DDBJ databases">
        <title>Genomic Encyclopedia of Type Strains, Phase IV (KMG-IV): sequencing the most valuable type-strain genomes for metagenomic binning, comparative biology and taxonomic classification.</title>
        <authorList>
            <person name="Goeker M."/>
        </authorList>
    </citation>
    <scope>NUCLEOTIDE SEQUENCE [LARGE SCALE GENOMIC DNA]</scope>
    <source>
        <strain evidence="7 8">DSM 27521</strain>
    </source>
</reference>
<dbReference type="Pfam" id="PF03466">
    <property type="entry name" value="LysR_substrate"/>
    <property type="match status" value="1"/>
</dbReference>
<dbReference type="SUPFAM" id="SSF46785">
    <property type="entry name" value="Winged helix' DNA-binding domain"/>
    <property type="match status" value="1"/>
</dbReference>
<dbReference type="GO" id="GO:0003700">
    <property type="term" value="F:DNA-binding transcription factor activity"/>
    <property type="evidence" value="ECO:0007669"/>
    <property type="project" value="InterPro"/>
</dbReference>
<accession>A0A7W8NSI1</accession>
<organism evidence="7 8">
    <name type="scientific">Deinococcus metalli</name>
    <dbReference type="NCBI Taxonomy" id="1141878"/>
    <lineage>
        <taxon>Bacteria</taxon>
        <taxon>Thermotogati</taxon>
        <taxon>Deinococcota</taxon>
        <taxon>Deinococci</taxon>
        <taxon>Deinococcales</taxon>
        <taxon>Deinococcaceae</taxon>
        <taxon>Deinococcus</taxon>
    </lineage>
</organism>
<dbReference type="Proteomes" id="UP000539473">
    <property type="component" value="Unassembled WGS sequence"/>
</dbReference>
<sequence length="292" mass="31343">MRINPEYLVTFNVVAELGSVSKAAEYLNLSQPAVSGQLRALHTLIGEPLYIRHARGITLTPAGFDLLPHAQTLARTMKRVSELAHDKRHRLKTQVQLGVSWTLAPRAVHLAAAFQRGTPTVTIQAAHTPELIARVGRGELDAALTVDASQVLPEGLEARRFSSEDLRLIVPPGHVLNGQGYAPLHALAGEVLLLPMVESSVRKRAAKLLDHAGVSPWAQLELGSFLAVKDALVRGVGVAILPRSLVDAEVDHGLLASVGLESPEVTLGYHAVSAPLALLPTTVREVLDQLTR</sequence>
<dbReference type="RefSeq" id="WP_184115882.1">
    <property type="nucleotide sequence ID" value="NZ_BNAJ01000018.1"/>
</dbReference>
<keyword evidence="2" id="KW-0805">Transcription regulation</keyword>
<dbReference type="InterPro" id="IPR036388">
    <property type="entry name" value="WH-like_DNA-bd_sf"/>
</dbReference>
<dbReference type="AlphaFoldDB" id="A0A7W8NSI1"/>